<organism evidence="2 3">
    <name type="scientific">Gordonia soli NBRC 108243</name>
    <dbReference type="NCBI Taxonomy" id="1223545"/>
    <lineage>
        <taxon>Bacteria</taxon>
        <taxon>Bacillati</taxon>
        <taxon>Actinomycetota</taxon>
        <taxon>Actinomycetes</taxon>
        <taxon>Mycobacteriales</taxon>
        <taxon>Gordoniaceae</taxon>
        <taxon>Gordonia</taxon>
    </lineage>
</organism>
<dbReference type="AlphaFoldDB" id="M0QG55"/>
<name>M0QG55_9ACTN</name>
<evidence type="ECO:0000313" key="3">
    <source>
        <dbReference type="Proteomes" id="UP000011666"/>
    </source>
</evidence>
<dbReference type="InterPro" id="IPR009799">
    <property type="entry name" value="EthD_dom"/>
</dbReference>
<dbReference type="Gene3D" id="3.30.70.100">
    <property type="match status" value="1"/>
</dbReference>
<feature type="domain" description="EthD" evidence="1">
    <location>
        <begin position="12"/>
        <end position="89"/>
    </location>
</feature>
<proteinExistence type="predicted"/>
<dbReference type="PANTHER" id="PTHR40260">
    <property type="entry name" value="BLR8190 PROTEIN"/>
    <property type="match status" value="1"/>
</dbReference>
<dbReference type="PANTHER" id="PTHR40260:SF2">
    <property type="entry name" value="BLR8190 PROTEIN"/>
    <property type="match status" value="1"/>
</dbReference>
<dbReference type="GO" id="GO:0016491">
    <property type="term" value="F:oxidoreductase activity"/>
    <property type="evidence" value="ECO:0007669"/>
    <property type="project" value="InterPro"/>
</dbReference>
<evidence type="ECO:0000259" key="1">
    <source>
        <dbReference type="Pfam" id="PF07110"/>
    </source>
</evidence>
<keyword evidence="3" id="KW-1185">Reference proteome</keyword>
<gene>
    <name evidence="2" type="ORF">GS4_08_00080</name>
</gene>
<dbReference type="RefSeq" id="WP_007618602.1">
    <property type="nucleotide sequence ID" value="NZ_BANX01000008.1"/>
</dbReference>
<dbReference type="EMBL" id="BANX01000008">
    <property type="protein sequence ID" value="GAC67424.1"/>
    <property type="molecule type" value="Genomic_DNA"/>
</dbReference>
<dbReference type="SUPFAM" id="SSF54909">
    <property type="entry name" value="Dimeric alpha+beta barrel"/>
    <property type="match status" value="1"/>
</dbReference>
<reference evidence="2 3" key="1">
    <citation type="submission" date="2013-01" db="EMBL/GenBank/DDBJ databases">
        <title>Whole genome shotgun sequence of Gordonia soli NBRC 108243.</title>
        <authorList>
            <person name="Isaki-Nakamura S."/>
            <person name="Hosoyama A."/>
            <person name="Tsuchikane K."/>
            <person name="Ando Y."/>
            <person name="Baba S."/>
            <person name="Ohji S."/>
            <person name="Hamada M."/>
            <person name="Tamura T."/>
            <person name="Yamazoe A."/>
            <person name="Yamazaki S."/>
            <person name="Fujita N."/>
        </authorList>
    </citation>
    <scope>NUCLEOTIDE SEQUENCE [LARGE SCALE GENOMIC DNA]</scope>
    <source>
        <strain evidence="2 3">NBRC 108243</strain>
    </source>
</reference>
<dbReference type="InterPro" id="IPR011008">
    <property type="entry name" value="Dimeric_a/b-barrel"/>
</dbReference>
<dbReference type="eggNOG" id="COG3224">
    <property type="taxonomic scope" value="Bacteria"/>
</dbReference>
<accession>M0QG55</accession>
<dbReference type="STRING" id="1223545.GS4_08_00080"/>
<protein>
    <recommendedName>
        <fullName evidence="1">EthD domain-containing protein</fullName>
    </recommendedName>
</protein>
<dbReference type="Proteomes" id="UP000011666">
    <property type="component" value="Unassembled WGS sequence"/>
</dbReference>
<dbReference type="Pfam" id="PF07110">
    <property type="entry name" value="EthD"/>
    <property type="match status" value="1"/>
</dbReference>
<dbReference type="OrthoDB" id="5294870at2"/>
<comment type="caution">
    <text evidence="2">The sequence shown here is derived from an EMBL/GenBank/DDBJ whole genome shotgun (WGS) entry which is preliminary data.</text>
</comment>
<dbReference type="NCBIfam" id="TIGR02118">
    <property type="entry name" value="EthD family reductase"/>
    <property type="match status" value="1"/>
</dbReference>
<evidence type="ECO:0000313" key="2">
    <source>
        <dbReference type="EMBL" id="GAC67424.1"/>
    </source>
</evidence>
<sequence length="104" mass="10963">MTIRVSVCYGKPTDAAAFDDHYQNVHIPLANQVPGLQQYTYGKVSSLDGSEPPYYAVAGLYFADRDALQAGLTSPEMGAAGADVKNFASGGATLFVTEEETVGP</sequence>